<dbReference type="OrthoDB" id="9809583at2"/>
<dbReference type="InterPro" id="IPR013320">
    <property type="entry name" value="ConA-like_dom_sf"/>
</dbReference>
<feature type="domain" description="GH16" evidence="2">
    <location>
        <begin position="34"/>
        <end position="296"/>
    </location>
</feature>
<dbReference type="InterPro" id="IPR050546">
    <property type="entry name" value="Glycosyl_Hydrlase_16"/>
</dbReference>
<comment type="caution">
    <text evidence="3">The sequence shown here is derived from an EMBL/GenBank/DDBJ whole genome shotgun (WGS) entry which is preliminary data.</text>
</comment>
<evidence type="ECO:0000259" key="2">
    <source>
        <dbReference type="PROSITE" id="PS51762"/>
    </source>
</evidence>
<protein>
    <submittedName>
        <fullName evidence="3">Glycoside hydrolase family 16 protein</fullName>
    </submittedName>
</protein>
<evidence type="ECO:0000313" key="3">
    <source>
        <dbReference type="EMBL" id="RIV70529.1"/>
    </source>
</evidence>
<dbReference type="EMBL" id="VNWL01000022">
    <property type="protein sequence ID" value="TXK01956.1"/>
    <property type="molecule type" value="Genomic_DNA"/>
</dbReference>
<dbReference type="EMBL" id="QXFJ01000023">
    <property type="protein sequence ID" value="RIV70529.1"/>
    <property type="molecule type" value="Genomic_DNA"/>
</dbReference>
<gene>
    <name evidence="3" type="ORF">D2U88_09125</name>
    <name evidence="4" type="ORF">FQ019_09050</name>
</gene>
<evidence type="ECO:0000256" key="1">
    <source>
        <dbReference type="ARBA" id="ARBA00006865"/>
    </source>
</evidence>
<dbReference type="CDD" id="cd08023">
    <property type="entry name" value="GH16_laminarinase_like"/>
    <property type="match status" value="1"/>
</dbReference>
<comment type="similarity">
    <text evidence="1">Belongs to the glycosyl hydrolase 16 family.</text>
</comment>
<proteinExistence type="inferred from homology"/>
<dbReference type="SUPFAM" id="SSF49899">
    <property type="entry name" value="Concanavalin A-like lectins/glucanases"/>
    <property type="match status" value="1"/>
</dbReference>
<reference evidence="3 5" key="1">
    <citation type="submission" date="2018-08" db="EMBL/GenBank/DDBJ databases">
        <title>Proposal of Muricauda 72 sp.nov. and Muricauda NH166 sp.nov., isolated from seawater.</title>
        <authorList>
            <person name="Cheng H."/>
            <person name="Wu Y.-H."/>
            <person name="Guo L.-L."/>
            <person name="Xu X.-W."/>
        </authorList>
    </citation>
    <scope>NUCLEOTIDE SEQUENCE [LARGE SCALE GENOMIC DNA]</scope>
    <source>
        <strain evidence="3 5">NH166</strain>
    </source>
</reference>
<dbReference type="PROSITE" id="PS51762">
    <property type="entry name" value="GH16_2"/>
    <property type="match status" value="1"/>
</dbReference>
<keyword evidence="3" id="KW-0378">Hydrolase</keyword>
<dbReference type="InterPro" id="IPR000757">
    <property type="entry name" value="Beta-glucanase-like"/>
</dbReference>
<dbReference type="PANTHER" id="PTHR10963:SF24">
    <property type="entry name" value="GLYCOSIDASE C21B10.07-RELATED"/>
    <property type="match status" value="1"/>
</dbReference>
<dbReference type="Gene3D" id="2.60.120.200">
    <property type="match status" value="1"/>
</dbReference>
<organism evidence="3 5">
    <name type="scientific">Flagellimonas aequoris</name>
    <dbReference type="NCBI Taxonomy" id="2306997"/>
    <lineage>
        <taxon>Bacteria</taxon>
        <taxon>Pseudomonadati</taxon>
        <taxon>Bacteroidota</taxon>
        <taxon>Flavobacteriia</taxon>
        <taxon>Flavobacteriales</taxon>
        <taxon>Flavobacteriaceae</taxon>
        <taxon>Flagellimonas</taxon>
    </lineage>
</organism>
<dbReference type="Pfam" id="PF00722">
    <property type="entry name" value="Glyco_hydro_16"/>
    <property type="match status" value="1"/>
</dbReference>
<evidence type="ECO:0000313" key="4">
    <source>
        <dbReference type="EMBL" id="TXK01956.1"/>
    </source>
</evidence>
<sequence>MVSLGIGNLYPILIGLKATLLWPTFLLLGVLSLSSEEGKKNVIKKSDSIYTTVVFSDEFDYSGSPDTHKWHHQVIPPENGGWYNDELQHYTDRIKNSEVMDGSLFIRAYKEPYTIDGSTKSYTSARLNAKFEFTYGKVEVRAKLPTEDGTWPAIWTLGANVNETGNYFGDLFGKVGWPLCGEIDILEQTGWDKNTTISHFHWGDLNTKEYKNEGGTLSFPESEDGFHIFSMEWTEKSIKTFVDGNLVYELLNDDDKPFNHGHYLILNLAIGGNLGGEVSNSLTEASFEIDYVRIYQ</sequence>
<dbReference type="AlphaFoldDB" id="A0A418N6M4"/>
<dbReference type="GO" id="GO:0009251">
    <property type="term" value="P:glucan catabolic process"/>
    <property type="evidence" value="ECO:0007669"/>
    <property type="project" value="TreeGrafter"/>
</dbReference>
<reference evidence="4 6" key="2">
    <citation type="submission" date="2019-07" db="EMBL/GenBank/DDBJ databases">
        <title>Draft genome of two Muricauda strains isolated from deep sea.</title>
        <authorList>
            <person name="Sun C."/>
        </authorList>
    </citation>
    <scope>NUCLEOTIDE SEQUENCE [LARGE SCALE GENOMIC DNA]</scope>
    <source>
        <strain evidence="4 6">NH166</strain>
    </source>
</reference>
<dbReference type="GO" id="GO:0004553">
    <property type="term" value="F:hydrolase activity, hydrolyzing O-glycosyl compounds"/>
    <property type="evidence" value="ECO:0007669"/>
    <property type="project" value="InterPro"/>
</dbReference>
<keyword evidence="6" id="KW-1185">Reference proteome</keyword>
<dbReference type="PANTHER" id="PTHR10963">
    <property type="entry name" value="GLYCOSYL HYDROLASE-RELATED"/>
    <property type="match status" value="1"/>
</dbReference>
<evidence type="ECO:0000313" key="6">
    <source>
        <dbReference type="Proteomes" id="UP000321528"/>
    </source>
</evidence>
<evidence type="ECO:0000313" key="5">
    <source>
        <dbReference type="Proteomes" id="UP000284189"/>
    </source>
</evidence>
<dbReference type="Proteomes" id="UP000284189">
    <property type="component" value="Unassembled WGS sequence"/>
</dbReference>
<accession>A0A418N6M4</accession>
<dbReference type="Proteomes" id="UP000321528">
    <property type="component" value="Unassembled WGS sequence"/>
</dbReference>
<name>A0A418N6M4_9FLAO</name>